<reference evidence="2" key="1">
    <citation type="journal article" date="2020" name="Stud. Mycol.">
        <title>101 Dothideomycetes genomes: a test case for predicting lifestyles and emergence of pathogens.</title>
        <authorList>
            <person name="Haridas S."/>
            <person name="Albert R."/>
            <person name="Binder M."/>
            <person name="Bloem J."/>
            <person name="Labutti K."/>
            <person name="Salamov A."/>
            <person name="Andreopoulos B."/>
            <person name="Baker S."/>
            <person name="Barry K."/>
            <person name="Bills G."/>
            <person name="Bluhm B."/>
            <person name="Cannon C."/>
            <person name="Castanera R."/>
            <person name="Culley D."/>
            <person name="Daum C."/>
            <person name="Ezra D."/>
            <person name="Gonzalez J."/>
            <person name="Henrissat B."/>
            <person name="Kuo A."/>
            <person name="Liang C."/>
            <person name="Lipzen A."/>
            <person name="Lutzoni F."/>
            <person name="Magnuson J."/>
            <person name="Mondo S."/>
            <person name="Nolan M."/>
            <person name="Ohm R."/>
            <person name="Pangilinan J."/>
            <person name="Park H.-J."/>
            <person name="Ramirez L."/>
            <person name="Alfaro M."/>
            <person name="Sun H."/>
            <person name="Tritt A."/>
            <person name="Yoshinaga Y."/>
            <person name="Zwiers L.-H."/>
            <person name="Turgeon B."/>
            <person name="Goodwin S."/>
            <person name="Spatafora J."/>
            <person name="Crous P."/>
            <person name="Grigoriev I."/>
        </authorList>
    </citation>
    <scope>NUCLEOTIDE SEQUENCE</scope>
    <source>
        <strain evidence="2">CBS 113389</strain>
    </source>
</reference>
<gene>
    <name evidence="2" type="ORF">BDY17DRAFT_12615</name>
</gene>
<accession>A0A6A6Q4Y9</accession>
<feature type="compositionally biased region" description="Acidic residues" evidence="1">
    <location>
        <begin position="338"/>
        <end position="347"/>
    </location>
</feature>
<evidence type="ECO:0000256" key="1">
    <source>
        <dbReference type="SAM" id="MobiDB-lite"/>
    </source>
</evidence>
<dbReference type="GeneID" id="54470368"/>
<feature type="region of interest" description="Disordered" evidence="1">
    <location>
        <begin position="75"/>
        <end position="227"/>
    </location>
</feature>
<dbReference type="OrthoDB" id="552755at2759"/>
<dbReference type="GO" id="GO:0005634">
    <property type="term" value="C:nucleus"/>
    <property type="evidence" value="ECO:0007669"/>
    <property type="project" value="TreeGrafter"/>
</dbReference>
<proteinExistence type="predicted"/>
<evidence type="ECO:0008006" key="4">
    <source>
        <dbReference type="Google" id="ProtNLM"/>
    </source>
</evidence>
<organism evidence="2 3">
    <name type="scientific">Neohortaea acidophila</name>
    <dbReference type="NCBI Taxonomy" id="245834"/>
    <lineage>
        <taxon>Eukaryota</taxon>
        <taxon>Fungi</taxon>
        <taxon>Dikarya</taxon>
        <taxon>Ascomycota</taxon>
        <taxon>Pezizomycotina</taxon>
        <taxon>Dothideomycetes</taxon>
        <taxon>Dothideomycetidae</taxon>
        <taxon>Mycosphaerellales</taxon>
        <taxon>Teratosphaeriaceae</taxon>
        <taxon>Neohortaea</taxon>
    </lineage>
</organism>
<dbReference type="RefSeq" id="XP_033594077.1">
    <property type="nucleotide sequence ID" value="XM_033729366.1"/>
</dbReference>
<dbReference type="AlphaFoldDB" id="A0A6A6Q4Y9"/>
<evidence type="ECO:0000313" key="2">
    <source>
        <dbReference type="EMBL" id="KAF2487508.1"/>
    </source>
</evidence>
<dbReference type="PANTHER" id="PTHR15410:SF2">
    <property type="entry name" value="HIRA-INTERACTING PROTEIN 3"/>
    <property type="match status" value="1"/>
</dbReference>
<protein>
    <recommendedName>
        <fullName evidence="4">Transcriptional regulator</fullName>
    </recommendedName>
</protein>
<keyword evidence="3" id="KW-1185">Reference proteome</keyword>
<dbReference type="InterPro" id="IPR037647">
    <property type="entry name" value="HIRIP3"/>
</dbReference>
<sequence>MSDSEDDLSTPANIPPDSEIEQCLRRVTRAALKNDEDVTINSARSRAEKELELDEGFFKDTAAWKNRSKDIVKAEADEADRLKNQPAPKAGTKRKSDEAPVQSKKRARKPTPTETEGAGKRSAKTSKAAATKAKQADVPSDTGSSLSDLPESDLGGVAKQDEKSREEEEESDYSIVNDDPPPKQKRQKKSTSPAAKKSQPKKQSKPDKAKSSTADKGKELSPDEEEIKRLQSWLLKCGVRKLWHRELAPYDSAKDKIRHLKRMLDDVGMTGRFSAEKAKQIKEARELKDELEAAREFNEKWGDGAGSGSDEDEGRDRKAKQAAVAPQRRLKPKGLIDLSDDDDGDSD</sequence>
<dbReference type="Proteomes" id="UP000799767">
    <property type="component" value="Unassembled WGS sequence"/>
</dbReference>
<feature type="region of interest" description="Disordered" evidence="1">
    <location>
        <begin position="1"/>
        <end position="21"/>
    </location>
</feature>
<evidence type="ECO:0000313" key="3">
    <source>
        <dbReference type="Proteomes" id="UP000799767"/>
    </source>
</evidence>
<feature type="region of interest" description="Disordered" evidence="1">
    <location>
        <begin position="295"/>
        <end position="347"/>
    </location>
</feature>
<dbReference type="PANTHER" id="PTHR15410">
    <property type="entry name" value="HIRA-INTERACTING PROTEIN 3"/>
    <property type="match status" value="1"/>
</dbReference>
<feature type="compositionally biased region" description="Basic and acidic residues" evidence="1">
    <location>
        <begin position="204"/>
        <end position="227"/>
    </location>
</feature>
<dbReference type="EMBL" id="MU001631">
    <property type="protein sequence ID" value="KAF2487508.1"/>
    <property type="molecule type" value="Genomic_DNA"/>
</dbReference>
<name>A0A6A6Q4Y9_9PEZI</name>